<evidence type="ECO:0008006" key="3">
    <source>
        <dbReference type="Google" id="ProtNLM"/>
    </source>
</evidence>
<protein>
    <recommendedName>
        <fullName evidence="3">DUF2507 domain-containing protein</fullName>
    </recommendedName>
</protein>
<dbReference type="Gene3D" id="3.30.1380.20">
    <property type="entry name" value="Trafficking protein particle complex subunit 3"/>
    <property type="match status" value="1"/>
</dbReference>
<dbReference type="Proteomes" id="UP000037326">
    <property type="component" value="Unassembled WGS sequence"/>
</dbReference>
<dbReference type="AlphaFoldDB" id="A0A0K9F6W5"/>
<accession>A0A0K9F6W5</accession>
<dbReference type="GeneID" id="96599771"/>
<dbReference type="InterPro" id="IPR024096">
    <property type="entry name" value="NO_sig/Golgi_transp_ligand-bd"/>
</dbReference>
<organism evidence="1 2">
    <name type="scientific">Lysinibacillus xylanilyticus</name>
    <dbReference type="NCBI Taxonomy" id="582475"/>
    <lineage>
        <taxon>Bacteria</taxon>
        <taxon>Bacillati</taxon>
        <taxon>Bacillota</taxon>
        <taxon>Bacilli</taxon>
        <taxon>Bacillales</taxon>
        <taxon>Bacillaceae</taxon>
        <taxon>Lysinibacillus</taxon>
    </lineage>
</organism>
<comment type="caution">
    <text evidence="1">The sequence shown here is derived from an EMBL/GenBank/DDBJ whole genome shotgun (WGS) entry which is preliminary data.</text>
</comment>
<proteinExistence type="predicted"/>
<evidence type="ECO:0000313" key="2">
    <source>
        <dbReference type="Proteomes" id="UP000037326"/>
    </source>
</evidence>
<dbReference type="RefSeq" id="WP_049667569.1">
    <property type="nucleotide sequence ID" value="NZ_LFXJ01000008.1"/>
</dbReference>
<gene>
    <name evidence="1" type="ORF">ACZ11_16200</name>
</gene>
<dbReference type="OrthoDB" id="2965348at2"/>
<name>A0A0K9F6W5_9BACI</name>
<dbReference type="SUPFAM" id="SSF111126">
    <property type="entry name" value="Ligand-binding domain in the NO signalling and Golgi transport"/>
    <property type="match status" value="1"/>
</dbReference>
<dbReference type="InterPro" id="IPR019642">
    <property type="entry name" value="DUF2507"/>
</dbReference>
<evidence type="ECO:0000313" key="1">
    <source>
        <dbReference type="EMBL" id="KMY30240.1"/>
    </source>
</evidence>
<dbReference type="EMBL" id="LFXJ01000008">
    <property type="protein sequence ID" value="KMY30240.1"/>
    <property type="molecule type" value="Genomic_DNA"/>
</dbReference>
<reference evidence="2" key="1">
    <citation type="submission" date="2015-07" db="EMBL/GenBank/DDBJ databases">
        <authorList>
            <consortium name="Consortium for Microbial Forensics and Genomics (microFORGE)"/>
            <person name="Knight B.M."/>
            <person name="Roberts D.P."/>
            <person name="Lin D."/>
            <person name="Hari K."/>
            <person name="Fletcher J."/>
            <person name="Melcher U."/>
            <person name="Blagden T."/>
            <person name="Winegar R.A."/>
        </authorList>
    </citation>
    <scope>NUCLEOTIDE SEQUENCE [LARGE SCALE GENOMIC DNA]</scope>
    <source>
        <strain evidence="2">DSM 23493</strain>
    </source>
</reference>
<sequence>MLNTSSPTISPFGYEIIRDYILSSILGKHEGDVLYWAGKDLARKFPCKSQDELIAFFADACWGNLELIKESKDGRIFQLTNDPELLRIGLRSFRLEAGFIAEQIQQAKGYLTECYDEKREKQQNVMFTVKWDVKERIMNTVPTE</sequence>
<dbReference type="Pfam" id="PF10702">
    <property type="entry name" value="DUF2507"/>
    <property type="match status" value="1"/>
</dbReference>
<dbReference type="PATRIC" id="fig|582475.4.peg.4314"/>